<name>A0A417YID3_9BACI</name>
<dbReference type="Pfam" id="PF13523">
    <property type="entry name" value="Acetyltransf_8"/>
    <property type="match status" value="1"/>
</dbReference>
<organism evidence="3 4">
    <name type="scientific">Oceanobacillus profundus</name>
    <dbReference type="NCBI Taxonomy" id="372463"/>
    <lineage>
        <taxon>Bacteria</taxon>
        <taxon>Bacillati</taxon>
        <taxon>Bacillota</taxon>
        <taxon>Bacilli</taxon>
        <taxon>Bacillales</taxon>
        <taxon>Bacillaceae</taxon>
        <taxon>Oceanobacillus</taxon>
    </lineage>
</organism>
<evidence type="ECO:0000256" key="1">
    <source>
        <dbReference type="ARBA" id="ARBA00023251"/>
    </source>
</evidence>
<gene>
    <name evidence="3" type="ORF">D1B32_10235</name>
</gene>
<evidence type="ECO:0000259" key="2">
    <source>
        <dbReference type="PROSITE" id="PS51186"/>
    </source>
</evidence>
<dbReference type="SUPFAM" id="SSF55729">
    <property type="entry name" value="Acyl-CoA N-acyltransferases (Nat)"/>
    <property type="match status" value="1"/>
</dbReference>
<dbReference type="GO" id="GO:0046677">
    <property type="term" value="P:response to antibiotic"/>
    <property type="evidence" value="ECO:0007669"/>
    <property type="project" value="UniProtKB-KW"/>
</dbReference>
<protein>
    <submittedName>
        <fullName evidence="3">GNAT family N-acetyltransferase</fullName>
    </submittedName>
</protein>
<keyword evidence="3" id="KW-0808">Transferase</keyword>
<proteinExistence type="predicted"/>
<dbReference type="InterPro" id="IPR000182">
    <property type="entry name" value="GNAT_dom"/>
</dbReference>
<feature type="domain" description="N-acetyltransferase" evidence="2">
    <location>
        <begin position="1"/>
        <end position="166"/>
    </location>
</feature>
<keyword evidence="4" id="KW-1185">Reference proteome</keyword>
<evidence type="ECO:0000313" key="4">
    <source>
        <dbReference type="Proteomes" id="UP000285456"/>
    </source>
</evidence>
<dbReference type="AlphaFoldDB" id="A0A417YID3"/>
<dbReference type="OrthoDB" id="9795206at2"/>
<dbReference type="InterPro" id="IPR016181">
    <property type="entry name" value="Acyl_CoA_acyltransferase"/>
</dbReference>
<keyword evidence="1" id="KW-0046">Antibiotic resistance</keyword>
<dbReference type="PROSITE" id="PS51186">
    <property type="entry name" value="GNAT"/>
    <property type="match status" value="1"/>
</dbReference>
<dbReference type="Proteomes" id="UP000285456">
    <property type="component" value="Unassembled WGS sequence"/>
</dbReference>
<accession>A0A417YID3</accession>
<reference evidence="3 4" key="1">
    <citation type="journal article" date="2007" name="Int. J. Syst. Evol. Microbiol.">
        <title>Oceanobacillus profundus sp. nov., isolated from a deep-sea sediment core.</title>
        <authorList>
            <person name="Kim Y.G."/>
            <person name="Choi D.H."/>
            <person name="Hyun S."/>
            <person name="Cho B.C."/>
        </authorList>
    </citation>
    <scope>NUCLEOTIDE SEQUENCE [LARGE SCALE GENOMIC DNA]</scope>
    <source>
        <strain evidence="3 4">DSM 18246</strain>
    </source>
</reference>
<comment type="caution">
    <text evidence="3">The sequence shown here is derived from an EMBL/GenBank/DDBJ whole genome shotgun (WGS) entry which is preliminary data.</text>
</comment>
<dbReference type="GO" id="GO:0016410">
    <property type="term" value="F:N-acyltransferase activity"/>
    <property type="evidence" value="ECO:0007669"/>
    <property type="project" value="TreeGrafter"/>
</dbReference>
<sequence>MVRPLQTNDNHLLVRWLSNVTVLEFYEGRDNPFDLKKVNNDFYNLDDGVVKCIVVYKAKAIGYIQFYQVNNKTSTIHDYSQEEITYGMDQFIGEPEYWNKGIGTLLVRSMVDYLLEKKRADRVIMDPQRTNSRAIRCYEKCGFKKVRILPKHEFHEGELRDCWLIEFNRSI</sequence>
<dbReference type="Gene3D" id="3.40.630.30">
    <property type="match status" value="1"/>
</dbReference>
<dbReference type="PANTHER" id="PTHR31438">
    <property type="entry name" value="LYSINE N-ACYLTRANSFERASE C17G9.06C-RELATED"/>
    <property type="match status" value="1"/>
</dbReference>
<evidence type="ECO:0000313" key="3">
    <source>
        <dbReference type="EMBL" id="RHW32713.1"/>
    </source>
</evidence>
<dbReference type="PANTHER" id="PTHR31438:SF1">
    <property type="entry name" value="LYSINE N-ACYLTRANSFERASE C17G9.06C-RELATED"/>
    <property type="match status" value="1"/>
</dbReference>
<dbReference type="EMBL" id="QWEH01000005">
    <property type="protein sequence ID" value="RHW32713.1"/>
    <property type="molecule type" value="Genomic_DNA"/>
</dbReference>